<evidence type="ECO:0000313" key="2">
    <source>
        <dbReference type="Proteomes" id="UP001070176"/>
    </source>
</evidence>
<comment type="caution">
    <text evidence="1">The sequence shown here is derived from an EMBL/GenBank/DDBJ whole genome shotgun (WGS) entry which is preliminary data.</text>
</comment>
<sequence>MSNIEIGQLYGCTSATVGNYLNGNREIPSDFIVWLKITYPDIDLNILFKDDEITEISVVKLVDNTANKREMLKDIEGILNKYLQ</sequence>
<name>A0ABT3Y4J4_9FLAO</name>
<accession>A0ABT3Y4J4</accession>
<dbReference type="RefSeq" id="WP_267281579.1">
    <property type="nucleotide sequence ID" value="NZ_JAOVZV010000014.1"/>
</dbReference>
<protein>
    <recommendedName>
        <fullName evidence="3">HTH cro/C1-type domain-containing protein</fullName>
    </recommendedName>
</protein>
<gene>
    <name evidence="1" type="ORF">OEA66_11925</name>
</gene>
<dbReference type="EMBL" id="JAOVZV010000014">
    <property type="protein sequence ID" value="MCX8533058.1"/>
    <property type="molecule type" value="Genomic_DNA"/>
</dbReference>
<proteinExistence type="predicted"/>
<reference evidence="1" key="1">
    <citation type="submission" date="2022-10" db="EMBL/GenBank/DDBJ databases">
        <title>Chryseobacterium sp. nov., a novel bacterial species.</title>
        <authorList>
            <person name="Cao Y."/>
        </authorList>
    </citation>
    <scope>NUCLEOTIDE SEQUENCE</scope>
    <source>
        <strain evidence="1">KC 927</strain>
    </source>
</reference>
<dbReference type="Proteomes" id="UP001070176">
    <property type="component" value="Unassembled WGS sequence"/>
</dbReference>
<keyword evidence="2" id="KW-1185">Reference proteome</keyword>
<evidence type="ECO:0008006" key="3">
    <source>
        <dbReference type="Google" id="ProtNLM"/>
    </source>
</evidence>
<evidence type="ECO:0000313" key="1">
    <source>
        <dbReference type="EMBL" id="MCX8533058.1"/>
    </source>
</evidence>
<organism evidence="1 2">
    <name type="scientific">Chryseobacterium luquanense</name>
    <dbReference type="NCBI Taxonomy" id="2983766"/>
    <lineage>
        <taxon>Bacteria</taxon>
        <taxon>Pseudomonadati</taxon>
        <taxon>Bacteroidota</taxon>
        <taxon>Flavobacteriia</taxon>
        <taxon>Flavobacteriales</taxon>
        <taxon>Weeksellaceae</taxon>
        <taxon>Chryseobacterium group</taxon>
        <taxon>Chryseobacterium</taxon>
    </lineage>
</organism>